<dbReference type="RefSeq" id="WP_003757701.1">
    <property type="nucleotide sequence ID" value="NZ_AODG01000017.1"/>
</dbReference>
<dbReference type="InterPro" id="IPR051814">
    <property type="entry name" value="NAD(P)H-dep_FMN_reductase"/>
</dbReference>
<dbReference type="GO" id="GO:0046306">
    <property type="term" value="P:alkanesulfonate catabolic process"/>
    <property type="evidence" value="ECO:0007669"/>
    <property type="project" value="InterPro"/>
</dbReference>
<dbReference type="InterPro" id="IPR020048">
    <property type="entry name" value="NADPH-dep_FMN_reduc_SsuE"/>
</dbReference>
<proteinExistence type="predicted"/>
<reference evidence="5 6" key="1">
    <citation type="submission" date="2012-12" db="EMBL/GenBank/DDBJ databases">
        <title>Novel taxa of Listeriaceae from agricultural environments in the United States.</title>
        <authorList>
            <person name="den Bakker H.C."/>
            <person name="Allred A."/>
            <person name="Warchocki S."/>
            <person name="Wright E.M."/>
            <person name="Burrell A."/>
            <person name="Nightingale K.K."/>
            <person name="Kephart D."/>
            <person name="Wiedmann M."/>
        </authorList>
    </citation>
    <scope>NUCLEOTIDE SEQUENCE [LARGE SCALE GENOMIC DNA]</scope>
    <source>
        <strain evidence="5 6">FSL F6-1183</strain>
    </source>
</reference>
<dbReference type="PANTHER" id="PTHR43408:SF1">
    <property type="entry name" value="FMN REDUCTASE (NADPH)"/>
    <property type="match status" value="1"/>
</dbReference>
<accession>A0A829R426</accession>
<dbReference type="NCBIfam" id="TIGR03567">
    <property type="entry name" value="FMN_reduc_SsuE"/>
    <property type="match status" value="1"/>
</dbReference>
<keyword evidence="2" id="KW-0288">FMN</keyword>
<dbReference type="InterPro" id="IPR005025">
    <property type="entry name" value="FMN_Rdtase-like_dom"/>
</dbReference>
<feature type="domain" description="NADPH-dependent FMN reductase-like" evidence="4">
    <location>
        <begin position="2"/>
        <end position="144"/>
    </location>
</feature>
<dbReference type="Gene3D" id="3.40.50.360">
    <property type="match status" value="1"/>
</dbReference>
<protein>
    <submittedName>
        <fullName evidence="5">FMN reductase NADPH-dependent</fullName>
    </submittedName>
</protein>
<sequence length="180" mass="20295">MTKIVFIAGGNRERSRLTGLIQFAKQYLERERIQIDIIQVHQLEARALIEADYAAVDIQTANQKVLEADGIIIFTPIFKAAYSGILKTYLDLLPPKAFERKTVLPLAIGGSVGHVLAIQYTLDPVIKELGAELIHRGRFVVDKQIELTEENTFKLAEEVESRLTQTLAEFEDALKRPIHI</sequence>
<evidence type="ECO:0000313" key="5">
    <source>
        <dbReference type="EMBL" id="EUJ26383.1"/>
    </source>
</evidence>
<keyword evidence="1" id="KW-0285">Flavoprotein</keyword>
<dbReference type="Pfam" id="PF03358">
    <property type="entry name" value="FMN_red"/>
    <property type="match status" value="1"/>
</dbReference>
<evidence type="ECO:0000256" key="3">
    <source>
        <dbReference type="ARBA" id="ARBA00023002"/>
    </source>
</evidence>
<gene>
    <name evidence="5" type="ORF">LMUR_13074</name>
</gene>
<name>A0A829R426_LISGR</name>
<comment type="caution">
    <text evidence="5">The sequence shown here is derived from an EMBL/GenBank/DDBJ whole genome shotgun (WGS) entry which is preliminary data.</text>
</comment>
<dbReference type="AlphaFoldDB" id="A0A829R426"/>
<evidence type="ECO:0000259" key="4">
    <source>
        <dbReference type="Pfam" id="PF03358"/>
    </source>
</evidence>
<evidence type="ECO:0000256" key="1">
    <source>
        <dbReference type="ARBA" id="ARBA00022630"/>
    </source>
</evidence>
<keyword evidence="3" id="KW-0560">Oxidoreductase</keyword>
<evidence type="ECO:0000313" key="6">
    <source>
        <dbReference type="Proteomes" id="UP000019251"/>
    </source>
</evidence>
<organism evidence="5 6">
    <name type="scientific">Listeria grayi FSL F6-1183</name>
    <dbReference type="NCBI Taxonomy" id="1265827"/>
    <lineage>
        <taxon>Bacteria</taxon>
        <taxon>Bacillati</taxon>
        <taxon>Bacillota</taxon>
        <taxon>Bacilli</taxon>
        <taxon>Bacillales</taxon>
        <taxon>Listeriaceae</taxon>
        <taxon>Listeria</taxon>
    </lineage>
</organism>
<dbReference type="PANTHER" id="PTHR43408">
    <property type="entry name" value="FMN REDUCTASE (NADPH)"/>
    <property type="match status" value="1"/>
</dbReference>
<dbReference type="SUPFAM" id="SSF52218">
    <property type="entry name" value="Flavoproteins"/>
    <property type="match status" value="1"/>
</dbReference>
<evidence type="ECO:0000256" key="2">
    <source>
        <dbReference type="ARBA" id="ARBA00022643"/>
    </source>
</evidence>
<dbReference type="EMBL" id="AODG01000017">
    <property type="protein sequence ID" value="EUJ26383.1"/>
    <property type="molecule type" value="Genomic_DNA"/>
</dbReference>
<dbReference type="InterPro" id="IPR029039">
    <property type="entry name" value="Flavoprotein-like_sf"/>
</dbReference>
<dbReference type="Proteomes" id="UP000019251">
    <property type="component" value="Unassembled WGS sequence"/>
</dbReference>
<dbReference type="GO" id="GO:0008752">
    <property type="term" value="F:FMN reductase [NAD(P)H] activity"/>
    <property type="evidence" value="ECO:0007669"/>
    <property type="project" value="InterPro"/>
</dbReference>